<evidence type="ECO:0000256" key="6">
    <source>
        <dbReference type="ARBA" id="ARBA00023310"/>
    </source>
</evidence>
<dbReference type="InterPro" id="IPR000711">
    <property type="entry name" value="ATPase_OSCP/dsu"/>
</dbReference>
<keyword evidence="4 7" id="KW-0406">Ion transport</keyword>
<dbReference type="OrthoDB" id="5339308at2"/>
<dbReference type="eggNOG" id="COG0712">
    <property type="taxonomic scope" value="Bacteria"/>
</dbReference>
<keyword evidence="6 7" id="KW-0066">ATP synthesis</keyword>
<comment type="subunit">
    <text evidence="7">F-type ATPases have 2 components, F(1) - the catalytic core - and F(0) - the membrane proton channel. F(1) has five subunits: alpha(3), beta(3), gamma(1), delta(1), epsilon(1). F(0) has three main subunits: a(1), b(2) and c(10-14). The alpha and beta chains form an alternating ring which encloses part of the gamma chain. F(1) is attached to F(0) by a central stalk formed by the gamma and epsilon chains, while a peripheral stalk is formed by the delta and b chains.</text>
</comment>
<dbReference type="KEGG" id="nsa:Nitsa_0444"/>
<dbReference type="GO" id="GO:0046933">
    <property type="term" value="F:proton-transporting ATP synthase activity, rotational mechanism"/>
    <property type="evidence" value="ECO:0007669"/>
    <property type="project" value="UniProtKB-UniRule"/>
</dbReference>
<evidence type="ECO:0000256" key="1">
    <source>
        <dbReference type="ARBA" id="ARBA00004370"/>
    </source>
</evidence>
<keyword evidence="3 7" id="KW-0375">Hydrogen ion transport</keyword>
<reference evidence="8 9" key="1">
    <citation type="journal article" date="2011" name="Stand. Genomic Sci.">
        <title>Complete genome sequence of Nitratifractor salsuginis type strain (E9I37-1).</title>
        <authorList>
            <person name="Anderson I."/>
            <person name="Sikorski J."/>
            <person name="Zeytun A."/>
            <person name="Nolan M."/>
            <person name="Lapidus A."/>
            <person name="Lucas S."/>
            <person name="Hammon N."/>
            <person name="Deshpande S."/>
            <person name="Cheng J.F."/>
            <person name="Tapia R."/>
            <person name="Han C."/>
            <person name="Goodwin L."/>
            <person name="Pitluck S."/>
            <person name="Liolios K."/>
            <person name="Pagani I."/>
            <person name="Ivanova N."/>
            <person name="Huntemann M."/>
            <person name="Mavromatis K."/>
            <person name="Ovchinikova G."/>
            <person name="Pati A."/>
            <person name="Chen A."/>
            <person name="Palaniappan K."/>
            <person name="Land M."/>
            <person name="Hauser L."/>
            <person name="Brambilla E.M."/>
            <person name="Ngatchou-Djao O.D."/>
            <person name="Rohde M."/>
            <person name="Tindall B.J."/>
            <person name="Goker M."/>
            <person name="Detter J.C."/>
            <person name="Woyke T."/>
            <person name="Bristow J."/>
            <person name="Eisen J.A."/>
            <person name="Markowitz V."/>
            <person name="Hugenholtz P."/>
            <person name="Klenk H.P."/>
            <person name="Kyrpides N.C."/>
        </authorList>
    </citation>
    <scope>NUCLEOTIDE SEQUENCE [LARGE SCALE GENOMIC DNA]</scope>
    <source>
        <strain evidence="9">DSM 16511 / JCM 12458 / E9I37-1</strain>
    </source>
</reference>
<dbReference type="InterPro" id="IPR026015">
    <property type="entry name" value="ATP_synth_OSCP/delta_N_sf"/>
</dbReference>
<evidence type="ECO:0000256" key="3">
    <source>
        <dbReference type="ARBA" id="ARBA00022781"/>
    </source>
</evidence>
<accession>E6X0C5</accession>
<comment type="function">
    <text evidence="7">F(1)F(0) ATP synthase produces ATP from ADP in the presence of a proton or sodium gradient. F-type ATPases consist of two structural domains, F(1) containing the extramembraneous catalytic core and F(0) containing the membrane proton channel, linked together by a central stalk and a peripheral stalk. During catalysis, ATP synthesis in the catalytic domain of F(1) is coupled via a rotary mechanism of the central stalk subunits to proton translocation.</text>
</comment>
<comment type="similarity">
    <text evidence="7">Belongs to the ATPase delta chain family.</text>
</comment>
<dbReference type="HOGENOM" id="CLU_085114_3_1_7"/>
<keyword evidence="7" id="KW-0139">CF(1)</keyword>
<protein>
    <recommendedName>
        <fullName evidence="7">ATP synthase subunit delta</fullName>
    </recommendedName>
    <alternativeName>
        <fullName evidence="7">ATP synthase F(1) sector subunit delta</fullName>
    </alternativeName>
    <alternativeName>
        <fullName evidence="7">F-type ATPase subunit delta</fullName>
        <shortName evidence="7">F-ATPase subunit delta</shortName>
    </alternativeName>
</protein>
<dbReference type="SUPFAM" id="SSF47928">
    <property type="entry name" value="N-terminal domain of the delta subunit of the F1F0-ATP synthase"/>
    <property type="match status" value="1"/>
</dbReference>
<sequence>MKELIAKRYAKALSEIVGVEKLPEILATLEALESLFSREETEEILRSPLVSRDEKYRLFIEPLKGKIDENLFRLLEIMNEKGRLDLLPTLTGILDREIKRIENHYSGTVEADKKLPKKKMESLEKVLSRYSGAKIDLKQSDKTCDGLKVAVDDLGLELNVSRARIKSELLDFIQRAL</sequence>
<gene>
    <name evidence="7" type="primary">atpH</name>
    <name evidence="8" type="ordered locus">Nitsa_0444</name>
</gene>
<dbReference type="STRING" id="749222.Nitsa_0444"/>
<keyword evidence="7" id="KW-1003">Cell membrane</keyword>
<comment type="subcellular location">
    <subcellularLocation>
        <location evidence="7">Cell inner membrane</location>
        <topology evidence="7">Peripheral membrane protein</topology>
    </subcellularLocation>
    <subcellularLocation>
        <location evidence="1">Membrane</location>
    </subcellularLocation>
</comment>
<reference evidence="9" key="2">
    <citation type="submission" date="2011-01" db="EMBL/GenBank/DDBJ databases">
        <title>The complete genome of Nitratifractor salsuginis DSM 16511.</title>
        <authorList>
            <consortium name="US DOE Joint Genome Institute (JGI-PGF)"/>
            <person name="Lucas S."/>
            <person name="Copeland A."/>
            <person name="Lapidus A."/>
            <person name="Bruce D."/>
            <person name="Goodwin L."/>
            <person name="Pitluck S."/>
            <person name="Kyrpides N."/>
            <person name="Mavromatis K."/>
            <person name="Ivanova N."/>
            <person name="Mikhailova N."/>
            <person name="Zeytun A."/>
            <person name="Detter J.C."/>
            <person name="Tapia R."/>
            <person name="Han C."/>
            <person name="Land M."/>
            <person name="Hauser L."/>
            <person name="Markowitz V."/>
            <person name="Cheng J.-F."/>
            <person name="Hugenholtz P."/>
            <person name="Woyke T."/>
            <person name="Wu D."/>
            <person name="Tindall B."/>
            <person name="Schuetze A."/>
            <person name="Brambilla E."/>
            <person name="Klenk H.-P."/>
            <person name="Eisen J.A."/>
        </authorList>
    </citation>
    <scope>NUCLEOTIDE SEQUENCE [LARGE SCALE GENOMIC DNA]</scope>
    <source>
        <strain evidence="9">DSM 16511 / JCM 12458 / E9I37-1</strain>
    </source>
</reference>
<dbReference type="EMBL" id="CP002452">
    <property type="protein sequence ID" value="ADV45714.1"/>
    <property type="molecule type" value="Genomic_DNA"/>
</dbReference>
<keyword evidence="9" id="KW-1185">Reference proteome</keyword>
<dbReference type="Gene3D" id="1.10.520.20">
    <property type="entry name" value="N-terminal domain of the delta subunit of the F1F0-ATP synthase"/>
    <property type="match status" value="1"/>
</dbReference>
<name>E6X0C5_NITSE</name>
<evidence type="ECO:0000313" key="8">
    <source>
        <dbReference type="EMBL" id="ADV45714.1"/>
    </source>
</evidence>
<dbReference type="Pfam" id="PF00213">
    <property type="entry name" value="OSCP"/>
    <property type="match status" value="1"/>
</dbReference>
<evidence type="ECO:0000256" key="4">
    <source>
        <dbReference type="ARBA" id="ARBA00023065"/>
    </source>
</evidence>
<evidence type="ECO:0000313" key="9">
    <source>
        <dbReference type="Proteomes" id="UP000008633"/>
    </source>
</evidence>
<organism evidence="8 9">
    <name type="scientific">Nitratifractor salsuginis (strain DSM 16511 / JCM 12458 / E9I37-1)</name>
    <dbReference type="NCBI Taxonomy" id="749222"/>
    <lineage>
        <taxon>Bacteria</taxon>
        <taxon>Pseudomonadati</taxon>
        <taxon>Campylobacterota</taxon>
        <taxon>Epsilonproteobacteria</taxon>
        <taxon>Campylobacterales</taxon>
        <taxon>Sulfurovaceae</taxon>
        <taxon>Nitratifractor</taxon>
    </lineage>
</organism>
<dbReference type="RefSeq" id="WP_013553410.1">
    <property type="nucleotide sequence ID" value="NC_014935.1"/>
</dbReference>
<dbReference type="AlphaFoldDB" id="E6X0C5"/>
<keyword evidence="5 7" id="KW-0472">Membrane</keyword>
<evidence type="ECO:0000256" key="7">
    <source>
        <dbReference type="HAMAP-Rule" id="MF_01416"/>
    </source>
</evidence>
<evidence type="ECO:0000256" key="5">
    <source>
        <dbReference type="ARBA" id="ARBA00023136"/>
    </source>
</evidence>
<dbReference type="Proteomes" id="UP000008633">
    <property type="component" value="Chromosome"/>
</dbReference>
<dbReference type="NCBIfam" id="NF006291">
    <property type="entry name" value="PRK08474.1"/>
    <property type="match status" value="1"/>
</dbReference>
<keyword evidence="2 7" id="KW-0813">Transport</keyword>
<dbReference type="GO" id="GO:0005886">
    <property type="term" value="C:plasma membrane"/>
    <property type="evidence" value="ECO:0007669"/>
    <property type="project" value="UniProtKB-SubCell"/>
</dbReference>
<dbReference type="HAMAP" id="MF_01416">
    <property type="entry name" value="ATP_synth_delta_bact"/>
    <property type="match status" value="1"/>
</dbReference>
<keyword evidence="7" id="KW-0997">Cell inner membrane</keyword>
<evidence type="ECO:0000256" key="2">
    <source>
        <dbReference type="ARBA" id="ARBA00022448"/>
    </source>
</evidence>
<proteinExistence type="inferred from homology"/>
<comment type="function">
    <text evidence="7">This protein is part of the stalk that links CF(0) to CF(1). It either transmits conformational changes from CF(0) to CF(1) or is implicated in proton conduction.</text>
</comment>
<dbReference type="GO" id="GO:0045259">
    <property type="term" value="C:proton-transporting ATP synthase complex"/>
    <property type="evidence" value="ECO:0007669"/>
    <property type="project" value="UniProtKB-KW"/>
</dbReference>